<gene>
    <name evidence="8" type="ORF">SAMN05877842_107135</name>
</gene>
<dbReference type="PANTHER" id="PTHR23527">
    <property type="entry name" value="BLL3282 PROTEIN"/>
    <property type="match status" value="1"/>
</dbReference>
<organism evidence="8 9">
    <name type="scientific">Ureibacillus acetophenoni</name>
    <dbReference type="NCBI Taxonomy" id="614649"/>
    <lineage>
        <taxon>Bacteria</taxon>
        <taxon>Bacillati</taxon>
        <taxon>Bacillota</taxon>
        <taxon>Bacilli</taxon>
        <taxon>Bacillales</taxon>
        <taxon>Caryophanaceae</taxon>
        <taxon>Ureibacillus</taxon>
    </lineage>
</organism>
<dbReference type="InterPro" id="IPR052952">
    <property type="entry name" value="MFS-Transporter"/>
</dbReference>
<evidence type="ECO:0000256" key="3">
    <source>
        <dbReference type="ARBA" id="ARBA00022692"/>
    </source>
</evidence>
<name>A0A285UE71_9BACL</name>
<feature type="domain" description="Major facilitator superfamily (MFS) profile" evidence="7">
    <location>
        <begin position="15"/>
        <end position="401"/>
    </location>
</feature>
<dbReference type="InterPro" id="IPR011701">
    <property type="entry name" value="MFS"/>
</dbReference>
<keyword evidence="9" id="KW-1185">Reference proteome</keyword>
<feature type="transmembrane region" description="Helical" evidence="6">
    <location>
        <begin position="12"/>
        <end position="33"/>
    </location>
</feature>
<evidence type="ECO:0000313" key="8">
    <source>
        <dbReference type="EMBL" id="SOC40215.1"/>
    </source>
</evidence>
<keyword evidence="5 6" id="KW-0472">Membrane</keyword>
<proteinExistence type="predicted"/>
<dbReference type="InterPro" id="IPR020846">
    <property type="entry name" value="MFS_dom"/>
</dbReference>
<feature type="transmembrane region" description="Helical" evidence="6">
    <location>
        <begin position="53"/>
        <end position="73"/>
    </location>
</feature>
<evidence type="ECO:0000256" key="6">
    <source>
        <dbReference type="SAM" id="Phobius"/>
    </source>
</evidence>
<dbReference type="InterPro" id="IPR036259">
    <property type="entry name" value="MFS_trans_sf"/>
</dbReference>
<dbReference type="Pfam" id="PF07690">
    <property type="entry name" value="MFS_1"/>
    <property type="match status" value="1"/>
</dbReference>
<evidence type="ECO:0000256" key="4">
    <source>
        <dbReference type="ARBA" id="ARBA00022989"/>
    </source>
</evidence>
<evidence type="ECO:0000259" key="7">
    <source>
        <dbReference type="PROSITE" id="PS50850"/>
    </source>
</evidence>
<feature type="transmembrane region" description="Helical" evidence="6">
    <location>
        <begin position="373"/>
        <end position="397"/>
    </location>
</feature>
<feature type="transmembrane region" description="Helical" evidence="6">
    <location>
        <begin position="308"/>
        <end position="334"/>
    </location>
</feature>
<dbReference type="Gene3D" id="1.20.1250.20">
    <property type="entry name" value="MFS general substrate transporter like domains"/>
    <property type="match status" value="2"/>
</dbReference>
<dbReference type="PROSITE" id="PS50850">
    <property type="entry name" value="MFS"/>
    <property type="match status" value="1"/>
</dbReference>
<protein>
    <submittedName>
        <fullName evidence="8">Sugar phosphate permease</fullName>
    </submittedName>
</protein>
<feature type="transmembrane region" description="Helical" evidence="6">
    <location>
        <begin position="80"/>
        <end position="96"/>
    </location>
</feature>
<evidence type="ECO:0000313" key="9">
    <source>
        <dbReference type="Proteomes" id="UP000219252"/>
    </source>
</evidence>
<evidence type="ECO:0000256" key="5">
    <source>
        <dbReference type="ARBA" id="ARBA00023136"/>
    </source>
</evidence>
<keyword evidence="2" id="KW-0813">Transport</keyword>
<feature type="transmembrane region" description="Helical" evidence="6">
    <location>
        <begin position="284"/>
        <end position="302"/>
    </location>
</feature>
<sequence length="407" mass="44361">MVLAEEQFLKKVKILTLWVIIGQLLTAFVGRSLSPLMIYIGSDLSLNKVQLGLLPTALFIGQFIGTLPIGFLVDKKSVRKVILIIMLVVGGAFFLFSWSNIFIVSFVAIMMAGIGYGGMHPSTNKAIVQMYPNAKVSLPMGLKQMSITLGSSGASLILIPIAILFGWRVALSLAVILLIIFSLLLYRKLAILEELPSTSKSSKSIVSQIGPLVKNKSLLFTTGSAFLLMGIQVTFNTYLIIYLYEIKEWSIYSAGICLAISELGGAAGRVLWGIISDRLFRQNRWVVLILITMQSILLFYLLHIVFSAALIILIVVSIGFSLSGFNGVWMSLAVESVEPEQSGTASGFSVMFASVGVMIIPPIFGFFVDLSGYVAAGSFIIISLTLCFVILVLANFITNRKRNVESL</sequence>
<dbReference type="AlphaFoldDB" id="A0A285UE71"/>
<accession>A0A285UE71</accession>
<feature type="transmembrane region" description="Helical" evidence="6">
    <location>
        <begin position="346"/>
        <end position="367"/>
    </location>
</feature>
<keyword evidence="4 6" id="KW-1133">Transmembrane helix</keyword>
<feature type="transmembrane region" description="Helical" evidence="6">
    <location>
        <begin position="169"/>
        <end position="186"/>
    </location>
</feature>
<dbReference type="SUPFAM" id="SSF103473">
    <property type="entry name" value="MFS general substrate transporter"/>
    <property type="match status" value="1"/>
</dbReference>
<dbReference type="GO" id="GO:0022857">
    <property type="term" value="F:transmembrane transporter activity"/>
    <property type="evidence" value="ECO:0007669"/>
    <property type="project" value="InterPro"/>
</dbReference>
<feature type="transmembrane region" description="Helical" evidence="6">
    <location>
        <begin position="250"/>
        <end position="272"/>
    </location>
</feature>
<dbReference type="Proteomes" id="UP000219252">
    <property type="component" value="Unassembled WGS sequence"/>
</dbReference>
<feature type="transmembrane region" description="Helical" evidence="6">
    <location>
        <begin position="218"/>
        <end position="244"/>
    </location>
</feature>
<dbReference type="EMBL" id="OBQC01000007">
    <property type="protein sequence ID" value="SOC40215.1"/>
    <property type="molecule type" value="Genomic_DNA"/>
</dbReference>
<comment type="subcellular location">
    <subcellularLocation>
        <location evidence="1">Cell membrane</location>
        <topology evidence="1">Multi-pass membrane protein</topology>
    </subcellularLocation>
</comment>
<evidence type="ECO:0000256" key="1">
    <source>
        <dbReference type="ARBA" id="ARBA00004651"/>
    </source>
</evidence>
<reference evidence="9" key="1">
    <citation type="submission" date="2017-08" db="EMBL/GenBank/DDBJ databases">
        <authorList>
            <person name="Varghese N."/>
            <person name="Submissions S."/>
        </authorList>
    </citation>
    <scope>NUCLEOTIDE SEQUENCE [LARGE SCALE GENOMIC DNA]</scope>
    <source>
        <strain evidence="9">JC23</strain>
    </source>
</reference>
<dbReference type="PANTHER" id="PTHR23527:SF1">
    <property type="entry name" value="BLL3282 PROTEIN"/>
    <property type="match status" value="1"/>
</dbReference>
<evidence type="ECO:0000256" key="2">
    <source>
        <dbReference type="ARBA" id="ARBA00022448"/>
    </source>
</evidence>
<dbReference type="GO" id="GO:0005886">
    <property type="term" value="C:plasma membrane"/>
    <property type="evidence" value="ECO:0007669"/>
    <property type="project" value="UniProtKB-SubCell"/>
</dbReference>
<keyword evidence="3 6" id="KW-0812">Transmembrane</keyword>